<feature type="region of interest" description="Disordered" evidence="1">
    <location>
        <begin position="1"/>
        <end position="29"/>
    </location>
</feature>
<dbReference type="Proteomes" id="UP000195402">
    <property type="component" value="Unassembled WGS sequence"/>
</dbReference>
<dbReference type="InParanoid" id="A0A200PN00"/>
<evidence type="ECO:0000313" key="2">
    <source>
        <dbReference type="EMBL" id="OUZ99584.1"/>
    </source>
</evidence>
<dbReference type="EMBL" id="MVGT01004396">
    <property type="protein sequence ID" value="OUZ99584.1"/>
    <property type="molecule type" value="Genomic_DNA"/>
</dbReference>
<proteinExistence type="predicted"/>
<feature type="compositionally biased region" description="Basic and acidic residues" evidence="1">
    <location>
        <begin position="1"/>
        <end position="10"/>
    </location>
</feature>
<gene>
    <name evidence="2" type="ORF">BVC80_7915g3</name>
</gene>
<evidence type="ECO:0000256" key="1">
    <source>
        <dbReference type="SAM" id="MobiDB-lite"/>
    </source>
</evidence>
<keyword evidence="3" id="KW-1185">Reference proteome</keyword>
<dbReference type="STRING" id="56857.A0A200PN00"/>
<sequence length="97" mass="11485">MEFRFRRNEENPSSSFSYSPPPPSSSTSTYFTEQALRMGYFSNGIKRTYFVRNSDRMREAIQIELEKERIREEIIAAEILRKRALEAELRRGMALEI</sequence>
<dbReference type="OMA" id="MEFRFRR"/>
<dbReference type="AlphaFoldDB" id="A0A200PN00"/>
<organism evidence="2 3">
    <name type="scientific">Macleaya cordata</name>
    <name type="common">Five-seeded plume-poppy</name>
    <name type="synonym">Bocconia cordata</name>
    <dbReference type="NCBI Taxonomy" id="56857"/>
    <lineage>
        <taxon>Eukaryota</taxon>
        <taxon>Viridiplantae</taxon>
        <taxon>Streptophyta</taxon>
        <taxon>Embryophyta</taxon>
        <taxon>Tracheophyta</taxon>
        <taxon>Spermatophyta</taxon>
        <taxon>Magnoliopsida</taxon>
        <taxon>Ranunculales</taxon>
        <taxon>Papaveraceae</taxon>
        <taxon>Papaveroideae</taxon>
        <taxon>Macleaya</taxon>
    </lineage>
</organism>
<reference evidence="2 3" key="1">
    <citation type="journal article" date="2017" name="Mol. Plant">
        <title>The Genome of Medicinal Plant Macleaya cordata Provides New Insights into Benzylisoquinoline Alkaloids Metabolism.</title>
        <authorList>
            <person name="Liu X."/>
            <person name="Liu Y."/>
            <person name="Huang P."/>
            <person name="Ma Y."/>
            <person name="Qing Z."/>
            <person name="Tang Q."/>
            <person name="Cao H."/>
            <person name="Cheng P."/>
            <person name="Zheng Y."/>
            <person name="Yuan Z."/>
            <person name="Zhou Y."/>
            <person name="Liu J."/>
            <person name="Tang Z."/>
            <person name="Zhuo Y."/>
            <person name="Zhang Y."/>
            <person name="Yu L."/>
            <person name="Huang J."/>
            <person name="Yang P."/>
            <person name="Peng Q."/>
            <person name="Zhang J."/>
            <person name="Jiang W."/>
            <person name="Zhang Z."/>
            <person name="Lin K."/>
            <person name="Ro D.K."/>
            <person name="Chen X."/>
            <person name="Xiong X."/>
            <person name="Shang Y."/>
            <person name="Huang S."/>
            <person name="Zeng J."/>
        </authorList>
    </citation>
    <scope>NUCLEOTIDE SEQUENCE [LARGE SCALE GENOMIC DNA]</scope>
    <source>
        <strain evidence="3">cv. BLH2017</strain>
        <tissue evidence="2">Root</tissue>
    </source>
</reference>
<protein>
    <submittedName>
        <fullName evidence="2">Uncharacterized protein</fullName>
    </submittedName>
</protein>
<comment type="caution">
    <text evidence="2">The sequence shown here is derived from an EMBL/GenBank/DDBJ whole genome shotgun (WGS) entry which is preliminary data.</text>
</comment>
<evidence type="ECO:0000313" key="3">
    <source>
        <dbReference type="Proteomes" id="UP000195402"/>
    </source>
</evidence>
<name>A0A200PN00_MACCD</name>
<accession>A0A200PN00</accession>